<evidence type="ECO:0000256" key="4">
    <source>
        <dbReference type="ARBA" id="ARBA00022741"/>
    </source>
</evidence>
<dbReference type="Gene3D" id="3.40.50.300">
    <property type="entry name" value="P-loop containing nucleotide triphosphate hydrolases"/>
    <property type="match status" value="1"/>
</dbReference>
<evidence type="ECO:0000256" key="5">
    <source>
        <dbReference type="ARBA" id="ARBA00022840"/>
    </source>
</evidence>
<comment type="similarity">
    <text evidence="2">Belongs to the ABC transporter superfamily.</text>
</comment>
<feature type="domain" description="ABC transporter" evidence="6">
    <location>
        <begin position="5"/>
        <end position="245"/>
    </location>
</feature>
<keyword evidence="4" id="KW-0547">Nucleotide-binding</keyword>
<dbReference type="InterPro" id="IPR017871">
    <property type="entry name" value="ABC_transporter-like_CS"/>
</dbReference>
<keyword evidence="8" id="KW-1185">Reference proteome</keyword>
<dbReference type="GO" id="GO:0005524">
    <property type="term" value="F:ATP binding"/>
    <property type="evidence" value="ECO:0007669"/>
    <property type="project" value="UniProtKB-KW"/>
</dbReference>
<evidence type="ECO:0000256" key="3">
    <source>
        <dbReference type="ARBA" id="ARBA00022448"/>
    </source>
</evidence>
<name>A0ABV2R0T4_9HYPH</name>
<sequence length="324" mass="35080">MSPRLQIDAMVVEHRTKRGVVHAVAGVSLELEAGETLGLVGESGCGKSSLARAIVGLNTPKSGAIRIDGRDTDPSRRGAQARDIQMVFQDPYGSLNPRMSVRELVEEPLSVHRLGNRAERAARAKALLERVGISAAMHDRLPHQLSGGQRQRVGIARAMALEPKIVICDEPVSALDVSVQAQVLNLLLDLQKEQELTFLFISHDLEVVRYVSHRIAVMYLGVIVEIGPAEGVWSLPLHPYTRALMQTAGDAERVAATGPMVTLASELPNPLHPPSGCRFRTRCPLAIEVCARDVPALEDFGDGHRVACHRAREWAGTATPAAHA</sequence>
<dbReference type="Pfam" id="PF00005">
    <property type="entry name" value="ABC_tran"/>
    <property type="match status" value="1"/>
</dbReference>
<proteinExistence type="inferred from homology"/>
<organism evidence="7 8">
    <name type="scientific">Kaistia defluvii</name>
    <dbReference type="NCBI Taxonomy" id="410841"/>
    <lineage>
        <taxon>Bacteria</taxon>
        <taxon>Pseudomonadati</taxon>
        <taxon>Pseudomonadota</taxon>
        <taxon>Alphaproteobacteria</taxon>
        <taxon>Hyphomicrobiales</taxon>
        <taxon>Kaistiaceae</taxon>
        <taxon>Kaistia</taxon>
    </lineage>
</organism>
<protein>
    <submittedName>
        <fullName evidence="7">Oligopeptide/dipeptide ABC transporter ATP-binding protein</fullName>
    </submittedName>
</protein>
<dbReference type="RefSeq" id="WP_354550958.1">
    <property type="nucleotide sequence ID" value="NZ_JBEPSM010000001.1"/>
</dbReference>
<evidence type="ECO:0000256" key="2">
    <source>
        <dbReference type="ARBA" id="ARBA00005417"/>
    </source>
</evidence>
<accession>A0ABV2R0T4</accession>
<evidence type="ECO:0000313" key="7">
    <source>
        <dbReference type="EMBL" id="MET4634286.1"/>
    </source>
</evidence>
<dbReference type="Proteomes" id="UP001549321">
    <property type="component" value="Unassembled WGS sequence"/>
</dbReference>
<dbReference type="PANTHER" id="PTHR43776">
    <property type="entry name" value="TRANSPORT ATP-BINDING PROTEIN"/>
    <property type="match status" value="1"/>
</dbReference>
<keyword evidence="3" id="KW-0813">Transport</keyword>
<dbReference type="SUPFAM" id="SSF52540">
    <property type="entry name" value="P-loop containing nucleoside triphosphate hydrolases"/>
    <property type="match status" value="1"/>
</dbReference>
<evidence type="ECO:0000256" key="1">
    <source>
        <dbReference type="ARBA" id="ARBA00004417"/>
    </source>
</evidence>
<dbReference type="NCBIfam" id="TIGR01727">
    <property type="entry name" value="oligo_HPY"/>
    <property type="match status" value="1"/>
</dbReference>
<dbReference type="PROSITE" id="PS50893">
    <property type="entry name" value="ABC_TRANSPORTER_2"/>
    <property type="match status" value="1"/>
</dbReference>
<comment type="subcellular location">
    <subcellularLocation>
        <location evidence="1">Cell inner membrane</location>
        <topology evidence="1">Peripheral membrane protein</topology>
    </subcellularLocation>
</comment>
<dbReference type="PANTHER" id="PTHR43776:SF7">
    <property type="entry name" value="D,D-DIPEPTIDE TRANSPORT ATP-BINDING PROTEIN DDPF-RELATED"/>
    <property type="match status" value="1"/>
</dbReference>
<dbReference type="InterPro" id="IPR027417">
    <property type="entry name" value="P-loop_NTPase"/>
</dbReference>
<reference evidence="7 8" key="1">
    <citation type="submission" date="2024-06" db="EMBL/GenBank/DDBJ databases">
        <title>Sorghum-associated microbial communities from plants grown in Nebraska, USA.</title>
        <authorList>
            <person name="Schachtman D."/>
        </authorList>
    </citation>
    <scope>NUCLEOTIDE SEQUENCE [LARGE SCALE GENOMIC DNA]</scope>
    <source>
        <strain evidence="7 8">3207</strain>
    </source>
</reference>
<dbReference type="SMART" id="SM00382">
    <property type="entry name" value="AAA"/>
    <property type="match status" value="1"/>
</dbReference>
<evidence type="ECO:0000313" key="8">
    <source>
        <dbReference type="Proteomes" id="UP001549321"/>
    </source>
</evidence>
<evidence type="ECO:0000259" key="6">
    <source>
        <dbReference type="PROSITE" id="PS50893"/>
    </source>
</evidence>
<dbReference type="InterPro" id="IPR013563">
    <property type="entry name" value="Oligopep_ABC_C"/>
</dbReference>
<comment type="caution">
    <text evidence="7">The sequence shown here is derived from an EMBL/GenBank/DDBJ whole genome shotgun (WGS) entry which is preliminary data.</text>
</comment>
<dbReference type="EMBL" id="JBEPSM010000001">
    <property type="protein sequence ID" value="MET4634286.1"/>
    <property type="molecule type" value="Genomic_DNA"/>
</dbReference>
<dbReference type="InterPro" id="IPR003439">
    <property type="entry name" value="ABC_transporter-like_ATP-bd"/>
</dbReference>
<dbReference type="InterPro" id="IPR003593">
    <property type="entry name" value="AAA+_ATPase"/>
</dbReference>
<gene>
    <name evidence="7" type="ORF">ABIE08_002199</name>
</gene>
<dbReference type="InterPro" id="IPR050319">
    <property type="entry name" value="ABC_transp_ATP-bind"/>
</dbReference>
<dbReference type="CDD" id="cd03257">
    <property type="entry name" value="ABC_NikE_OppD_transporters"/>
    <property type="match status" value="1"/>
</dbReference>
<dbReference type="PROSITE" id="PS00211">
    <property type="entry name" value="ABC_TRANSPORTER_1"/>
    <property type="match status" value="1"/>
</dbReference>
<dbReference type="Pfam" id="PF08352">
    <property type="entry name" value="oligo_HPY"/>
    <property type="match status" value="1"/>
</dbReference>
<keyword evidence="5 7" id="KW-0067">ATP-binding</keyword>